<dbReference type="AlphaFoldDB" id="A0A2U1JIE3"/>
<evidence type="ECO:0000313" key="8">
    <source>
        <dbReference type="Proteomes" id="UP000245449"/>
    </source>
</evidence>
<dbReference type="GO" id="GO:0016020">
    <property type="term" value="C:membrane"/>
    <property type="evidence" value="ECO:0007669"/>
    <property type="project" value="UniProtKB-SubCell"/>
</dbReference>
<comment type="caution">
    <text evidence="7">The sequence shown here is derived from an EMBL/GenBank/DDBJ whole genome shotgun (WGS) entry which is preliminary data.</text>
</comment>
<dbReference type="OrthoDB" id="465874at2"/>
<dbReference type="Pfam" id="PF01694">
    <property type="entry name" value="Rhomboid"/>
    <property type="match status" value="1"/>
</dbReference>
<feature type="transmembrane region" description="Helical" evidence="5">
    <location>
        <begin position="91"/>
        <end position="107"/>
    </location>
</feature>
<keyword evidence="7" id="KW-0378">Hydrolase</keyword>
<dbReference type="GO" id="GO:0006508">
    <property type="term" value="P:proteolysis"/>
    <property type="evidence" value="ECO:0007669"/>
    <property type="project" value="UniProtKB-KW"/>
</dbReference>
<evidence type="ECO:0000313" key="7">
    <source>
        <dbReference type="EMBL" id="PWA04940.1"/>
    </source>
</evidence>
<keyword evidence="8" id="KW-1185">Reference proteome</keyword>
<dbReference type="EMBL" id="QCZI01000010">
    <property type="protein sequence ID" value="PWA04940.1"/>
    <property type="molecule type" value="Genomic_DNA"/>
</dbReference>
<dbReference type="GO" id="GO:0004252">
    <property type="term" value="F:serine-type endopeptidase activity"/>
    <property type="evidence" value="ECO:0007669"/>
    <property type="project" value="InterPro"/>
</dbReference>
<evidence type="ECO:0000256" key="3">
    <source>
        <dbReference type="ARBA" id="ARBA00022989"/>
    </source>
</evidence>
<keyword evidence="4 5" id="KW-0472">Membrane</keyword>
<organism evidence="7 8">
    <name type="scientific">Flavobacterium psychrotolerans</name>
    <dbReference type="NCBI Taxonomy" id="2169410"/>
    <lineage>
        <taxon>Bacteria</taxon>
        <taxon>Pseudomonadati</taxon>
        <taxon>Bacteroidota</taxon>
        <taxon>Flavobacteriia</taxon>
        <taxon>Flavobacteriales</taxon>
        <taxon>Flavobacteriaceae</taxon>
        <taxon>Flavobacterium</taxon>
    </lineage>
</organism>
<evidence type="ECO:0000256" key="2">
    <source>
        <dbReference type="ARBA" id="ARBA00022692"/>
    </source>
</evidence>
<keyword evidence="2 5" id="KW-0812">Transmembrane</keyword>
<dbReference type="SUPFAM" id="SSF144091">
    <property type="entry name" value="Rhomboid-like"/>
    <property type="match status" value="1"/>
</dbReference>
<keyword evidence="3 5" id="KW-1133">Transmembrane helix</keyword>
<evidence type="ECO:0000256" key="4">
    <source>
        <dbReference type="ARBA" id="ARBA00023136"/>
    </source>
</evidence>
<feature type="transmembrane region" description="Helical" evidence="5">
    <location>
        <begin position="163"/>
        <end position="183"/>
    </location>
</feature>
<dbReference type="Gene3D" id="1.20.1540.10">
    <property type="entry name" value="Rhomboid-like"/>
    <property type="match status" value="1"/>
</dbReference>
<proteinExistence type="predicted"/>
<dbReference type="RefSeq" id="WP_116725078.1">
    <property type="nucleotide sequence ID" value="NZ_QCZI01000010.1"/>
</dbReference>
<comment type="subcellular location">
    <subcellularLocation>
        <location evidence="1">Membrane</location>
        <topology evidence="1">Multi-pass membrane protein</topology>
    </subcellularLocation>
</comment>
<reference evidence="7 8" key="1">
    <citation type="submission" date="2018-04" db="EMBL/GenBank/DDBJ databases">
        <title>Flavobacterium sp. nov., isolated from glacier ice.</title>
        <authorList>
            <person name="Liu Q."/>
            <person name="Xin Y.-H."/>
        </authorList>
    </citation>
    <scope>NUCLEOTIDE SEQUENCE [LARGE SCALE GENOMIC DNA]</scope>
    <source>
        <strain evidence="7 8">RB1R5</strain>
    </source>
</reference>
<gene>
    <name evidence="7" type="ORF">DB895_09235</name>
</gene>
<accession>A0A2U1JIE3</accession>
<evidence type="ECO:0000256" key="1">
    <source>
        <dbReference type="ARBA" id="ARBA00004141"/>
    </source>
</evidence>
<feature type="transmembrane region" description="Helical" evidence="5">
    <location>
        <begin position="12"/>
        <end position="31"/>
    </location>
</feature>
<name>A0A2U1JIE3_9FLAO</name>
<evidence type="ECO:0000259" key="6">
    <source>
        <dbReference type="Pfam" id="PF01694"/>
    </source>
</evidence>
<feature type="transmembrane region" description="Helical" evidence="5">
    <location>
        <begin position="113"/>
        <end position="131"/>
    </location>
</feature>
<dbReference type="InterPro" id="IPR022764">
    <property type="entry name" value="Peptidase_S54_rhomboid_dom"/>
</dbReference>
<evidence type="ECO:0000256" key="5">
    <source>
        <dbReference type="SAM" id="Phobius"/>
    </source>
</evidence>
<feature type="domain" description="Peptidase S54 rhomboid" evidence="6">
    <location>
        <begin position="52"/>
        <end position="183"/>
    </location>
</feature>
<feature type="transmembrane region" description="Helical" evidence="5">
    <location>
        <begin position="138"/>
        <end position="157"/>
    </location>
</feature>
<sequence>MNDNHFKFSPSVITLPFLFVLLLWVVFWIEITFHFNLENFGIYPRTLEGLRGVIFSPFIHGSTGHLYNNSIPLLILLAALRYFYREQSLRILGYGILISGMITWVIGRESYHIGASGLVYVLVSFIFFKGIRTKYYRLVALSLVVIMVYGSLVWYIFPHVDEGISWEGHLAGLITGFAFAIIFKTPEYKKLIRYDWEQPDFDPQEDKFLQRFDEKGNFVNLPKPEILEEIVELNNVSSTSNYKIIYDFVAEKYTAVEVGTTVNTNGLNDKDELKP</sequence>
<dbReference type="InterPro" id="IPR035952">
    <property type="entry name" value="Rhomboid-like_sf"/>
</dbReference>
<dbReference type="Proteomes" id="UP000245449">
    <property type="component" value="Unassembled WGS sequence"/>
</dbReference>
<protein>
    <submittedName>
        <fullName evidence="7">Rhomboid family intramembrane serine protease</fullName>
    </submittedName>
</protein>
<keyword evidence="7" id="KW-0645">Protease</keyword>